<reference evidence="1 2" key="1">
    <citation type="submission" date="2024-04" db="EMBL/GenBank/DDBJ databases">
        <authorList>
            <person name="Fracassetti M."/>
        </authorList>
    </citation>
    <scope>NUCLEOTIDE SEQUENCE [LARGE SCALE GENOMIC DNA]</scope>
</reference>
<proteinExistence type="predicted"/>
<sequence length="118" mass="13420">MDSCFWTLIGTSSSSNWPPMVLKIKLGHLETLVRHSLSRNRSVSLKLESPYVLAEICLKGHQWPKHGQGHGRVMPQPARVLARFNYTASLLVKTRACLMMDTVVLWWTRPCFQPVFAA</sequence>
<dbReference type="EMBL" id="OZ034822">
    <property type="protein sequence ID" value="CAL1412118.1"/>
    <property type="molecule type" value="Genomic_DNA"/>
</dbReference>
<organism evidence="1 2">
    <name type="scientific">Linum trigynum</name>
    <dbReference type="NCBI Taxonomy" id="586398"/>
    <lineage>
        <taxon>Eukaryota</taxon>
        <taxon>Viridiplantae</taxon>
        <taxon>Streptophyta</taxon>
        <taxon>Embryophyta</taxon>
        <taxon>Tracheophyta</taxon>
        <taxon>Spermatophyta</taxon>
        <taxon>Magnoliopsida</taxon>
        <taxon>eudicotyledons</taxon>
        <taxon>Gunneridae</taxon>
        <taxon>Pentapetalae</taxon>
        <taxon>rosids</taxon>
        <taxon>fabids</taxon>
        <taxon>Malpighiales</taxon>
        <taxon>Linaceae</taxon>
        <taxon>Linum</taxon>
    </lineage>
</organism>
<name>A0AAV2GR51_9ROSI</name>
<gene>
    <name evidence="1" type="ORF">LTRI10_LOCUS51432</name>
</gene>
<dbReference type="Proteomes" id="UP001497516">
    <property type="component" value="Chromosome 9"/>
</dbReference>
<accession>A0AAV2GR51</accession>
<keyword evidence="2" id="KW-1185">Reference proteome</keyword>
<dbReference type="AlphaFoldDB" id="A0AAV2GR51"/>
<evidence type="ECO:0000313" key="1">
    <source>
        <dbReference type="EMBL" id="CAL1412118.1"/>
    </source>
</evidence>
<protein>
    <submittedName>
        <fullName evidence="1">Uncharacterized protein</fullName>
    </submittedName>
</protein>
<evidence type="ECO:0000313" key="2">
    <source>
        <dbReference type="Proteomes" id="UP001497516"/>
    </source>
</evidence>